<gene>
    <name evidence="2" type="ORF">ACFO0B_18875</name>
</gene>
<feature type="transmembrane region" description="Helical" evidence="1">
    <location>
        <begin position="6"/>
        <end position="29"/>
    </location>
</feature>
<evidence type="ECO:0000256" key="1">
    <source>
        <dbReference type="SAM" id="Phobius"/>
    </source>
</evidence>
<reference evidence="3" key="1">
    <citation type="journal article" date="2019" name="Int. J. Syst. Evol. Microbiol.">
        <title>The Global Catalogue of Microorganisms (GCM) 10K type strain sequencing project: providing services to taxonomists for standard genome sequencing and annotation.</title>
        <authorList>
            <consortium name="The Broad Institute Genomics Platform"/>
            <consortium name="The Broad Institute Genome Sequencing Center for Infectious Disease"/>
            <person name="Wu L."/>
            <person name="Ma J."/>
        </authorList>
    </citation>
    <scope>NUCLEOTIDE SEQUENCE [LARGE SCALE GENOMIC DNA]</scope>
    <source>
        <strain evidence="3">CGMCC 4.7330</strain>
    </source>
</reference>
<dbReference type="EMBL" id="JBHSAX010000014">
    <property type="protein sequence ID" value="MFC3964054.1"/>
    <property type="molecule type" value="Genomic_DNA"/>
</dbReference>
<dbReference type="Proteomes" id="UP001595696">
    <property type="component" value="Unassembled WGS sequence"/>
</dbReference>
<dbReference type="RefSeq" id="WP_378613765.1">
    <property type="nucleotide sequence ID" value="NZ_JBHSAX010000014.1"/>
</dbReference>
<keyword evidence="1" id="KW-1133">Transmembrane helix</keyword>
<accession>A0ABV8DWJ0</accession>
<sequence>MTLDWGSVPAWAGSILTSGSLGLGFYILLRDRRNDEEDQARQLVVREEGTSMKRDGYNHHVTITNTSDHPFYDLGLTCYFGKEGAEKVREPRHSVVRSWERTRYISDIKRSVKRGTRDSWPLQIEDGEPNQYPTILESKQTAVAKVNTGNSAVPVFMVVHVRDRHGREWGYEPLARTMFRYDRLLKY</sequence>
<keyword evidence="1" id="KW-0472">Membrane</keyword>
<name>A0ABV8DWJ0_9NOCA</name>
<evidence type="ECO:0000313" key="3">
    <source>
        <dbReference type="Proteomes" id="UP001595696"/>
    </source>
</evidence>
<organism evidence="2 3">
    <name type="scientific">Nocardia jiangsuensis</name>
    <dbReference type="NCBI Taxonomy" id="1691563"/>
    <lineage>
        <taxon>Bacteria</taxon>
        <taxon>Bacillati</taxon>
        <taxon>Actinomycetota</taxon>
        <taxon>Actinomycetes</taxon>
        <taxon>Mycobacteriales</taxon>
        <taxon>Nocardiaceae</taxon>
        <taxon>Nocardia</taxon>
    </lineage>
</organism>
<protein>
    <submittedName>
        <fullName evidence="2">Uncharacterized protein</fullName>
    </submittedName>
</protein>
<keyword evidence="1" id="KW-0812">Transmembrane</keyword>
<comment type="caution">
    <text evidence="2">The sequence shown here is derived from an EMBL/GenBank/DDBJ whole genome shotgun (WGS) entry which is preliminary data.</text>
</comment>
<evidence type="ECO:0000313" key="2">
    <source>
        <dbReference type="EMBL" id="MFC3964054.1"/>
    </source>
</evidence>
<proteinExistence type="predicted"/>
<keyword evidence="3" id="KW-1185">Reference proteome</keyword>